<feature type="transmembrane region" description="Helical" evidence="1">
    <location>
        <begin position="50"/>
        <end position="74"/>
    </location>
</feature>
<evidence type="ECO:0000313" key="2">
    <source>
        <dbReference type="EMBL" id="RDU64575.1"/>
    </source>
</evidence>
<evidence type="ECO:0000313" key="3">
    <source>
        <dbReference type="Proteomes" id="UP000256650"/>
    </source>
</evidence>
<accession>A0A3D8II27</accession>
<reference evidence="2 3" key="1">
    <citation type="submission" date="2018-04" db="EMBL/GenBank/DDBJ databases">
        <title>Novel Campyloabacter and Helicobacter Species and Strains.</title>
        <authorList>
            <person name="Mannion A.J."/>
            <person name="Shen Z."/>
            <person name="Fox J.G."/>
        </authorList>
    </citation>
    <scope>NUCLEOTIDE SEQUENCE [LARGE SCALE GENOMIC DNA]</scope>
    <source>
        <strain evidence="2 3">MIT 99-5101</strain>
    </source>
</reference>
<keyword evidence="1" id="KW-1133">Transmembrane helix</keyword>
<comment type="caution">
    <text evidence="2">The sequence shown here is derived from an EMBL/GenBank/DDBJ whole genome shotgun (WGS) entry which is preliminary data.</text>
</comment>
<keyword evidence="1" id="KW-0812">Transmembrane</keyword>
<keyword evidence="3" id="KW-1185">Reference proteome</keyword>
<dbReference type="Proteomes" id="UP000256650">
    <property type="component" value="Unassembled WGS sequence"/>
</dbReference>
<dbReference type="EMBL" id="NXLS01000001">
    <property type="protein sequence ID" value="RDU64575.1"/>
    <property type="molecule type" value="Genomic_DNA"/>
</dbReference>
<evidence type="ECO:0000256" key="1">
    <source>
        <dbReference type="SAM" id="Phobius"/>
    </source>
</evidence>
<organism evidence="2 3">
    <name type="scientific">Helicobacter ganmani</name>
    <dbReference type="NCBI Taxonomy" id="60246"/>
    <lineage>
        <taxon>Bacteria</taxon>
        <taxon>Pseudomonadati</taxon>
        <taxon>Campylobacterota</taxon>
        <taxon>Epsilonproteobacteria</taxon>
        <taxon>Campylobacterales</taxon>
        <taxon>Helicobacteraceae</taxon>
        <taxon>Helicobacter</taxon>
    </lineage>
</organism>
<proteinExistence type="predicted"/>
<gene>
    <name evidence="2" type="ORF">CQA43_01910</name>
</gene>
<dbReference type="AlphaFoldDB" id="A0A3D8II27"/>
<keyword evidence="1" id="KW-0472">Membrane</keyword>
<name>A0A3D8II27_9HELI</name>
<sequence>MYAFLEKKSLSMPMNRAFLKRFFCKNEVFRKIKKFIAKFFEKVLKFSYNIFLKFFCFVFGIQMQFCLSLSVIFFKIF</sequence>
<protein>
    <submittedName>
        <fullName evidence="2">Uncharacterized protein</fullName>
    </submittedName>
</protein>